<name>A0A819USA9_9BILA</name>
<comment type="caution">
    <text evidence="4">The sequence shown here is derived from an EMBL/GenBank/DDBJ whole genome shotgun (WGS) entry which is preliminary data.</text>
</comment>
<feature type="transmembrane region" description="Helical" evidence="3">
    <location>
        <begin position="40"/>
        <end position="63"/>
    </location>
</feature>
<dbReference type="AlphaFoldDB" id="A0A819USA9"/>
<dbReference type="EMBL" id="CAJOAZ010005435">
    <property type="protein sequence ID" value="CAF4099804.1"/>
    <property type="molecule type" value="Genomic_DNA"/>
</dbReference>
<keyword evidence="3" id="KW-1133">Transmembrane helix</keyword>
<keyword evidence="3" id="KW-0472">Membrane</keyword>
<keyword evidence="3" id="KW-0812">Transmembrane</keyword>
<dbReference type="Pfam" id="PF01436">
    <property type="entry name" value="NHL"/>
    <property type="match status" value="2"/>
</dbReference>
<dbReference type="GO" id="GO:0008270">
    <property type="term" value="F:zinc ion binding"/>
    <property type="evidence" value="ECO:0007669"/>
    <property type="project" value="UniProtKB-KW"/>
</dbReference>
<proteinExistence type="predicted"/>
<evidence type="ECO:0008006" key="6">
    <source>
        <dbReference type="Google" id="ProtNLM"/>
    </source>
</evidence>
<evidence type="ECO:0000256" key="3">
    <source>
        <dbReference type="SAM" id="Phobius"/>
    </source>
</evidence>
<keyword evidence="1" id="KW-0677">Repeat</keyword>
<feature type="repeat" description="NHL" evidence="2">
    <location>
        <begin position="299"/>
        <end position="335"/>
    </location>
</feature>
<dbReference type="PANTHER" id="PTHR24104:SF25">
    <property type="entry name" value="PROTEIN LIN-41"/>
    <property type="match status" value="1"/>
</dbReference>
<dbReference type="Gene3D" id="2.40.10.500">
    <property type="match status" value="1"/>
</dbReference>
<dbReference type="InterPro" id="IPR050952">
    <property type="entry name" value="TRIM-NHL_E3_ligases"/>
</dbReference>
<dbReference type="PANTHER" id="PTHR24104">
    <property type="entry name" value="E3 UBIQUITIN-PROTEIN LIGASE NHLRC1-RELATED"/>
    <property type="match status" value="1"/>
</dbReference>
<dbReference type="Proteomes" id="UP000663844">
    <property type="component" value="Unassembled WGS sequence"/>
</dbReference>
<evidence type="ECO:0000313" key="5">
    <source>
        <dbReference type="Proteomes" id="UP000663844"/>
    </source>
</evidence>
<dbReference type="PROSITE" id="PS51125">
    <property type="entry name" value="NHL"/>
    <property type="match status" value="3"/>
</dbReference>
<dbReference type="InterPro" id="IPR001258">
    <property type="entry name" value="NHL_repeat"/>
</dbReference>
<evidence type="ECO:0000256" key="1">
    <source>
        <dbReference type="ARBA" id="ARBA00022737"/>
    </source>
</evidence>
<organism evidence="4 5">
    <name type="scientific">Adineta steineri</name>
    <dbReference type="NCBI Taxonomy" id="433720"/>
    <lineage>
        <taxon>Eukaryota</taxon>
        <taxon>Metazoa</taxon>
        <taxon>Spiralia</taxon>
        <taxon>Gnathifera</taxon>
        <taxon>Rotifera</taxon>
        <taxon>Eurotatoria</taxon>
        <taxon>Bdelloidea</taxon>
        <taxon>Adinetida</taxon>
        <taxon>Adinetidae</taxon>
        <taxon>Adineta</taxon>
    </lineage>
</organism>
<feature type="repeat" description="NHL" evidence="2">
    <location>
        <begin position="247"/>
        <end position="285"/>
    </location>
</feature>
<reference evidence="4" key="1">
    <citation type="submission" date="2021-02" db="EMBL/GenBank/DDBJ databases">
        <authorList>
            <person name="Nowell W R."/>
        </authorList>
    </citation>
    <scope>NUCLEOTIDE SEQUENCE</scope>
</reference>
<protein>
    <recommendedName>
        <fullName evidence="6">NHL repeat containing protein</fullName>
    </recommendedName>
</protein>
<accession>A0A819USA9</accession>
<gene>
    <name evidence="4" type="ORF">OXD698_LOCUS35360</name>
</gene>
<feature type="repeat" description="NHL" evidence="2">
    <location>
        <begin position="349"/>
        <end position="385"/>
    </location>
</feature>
<dbReference type="CDD" id="cd05819">
    <property type="entry name" value="NHL"/>
    <property type="match status" value="1"/>
</dbReference>
<dbReference type="Gene3D" id="2.120.10.30">
    <property type="entry name" value="TolB, C-terminal domain"/>
    <property type="match status" value="2"/>
</dbReference>
<sequence length="387" mass="43139">MSLPVLVEIDLEEYEDNEEINNKKQKNKPVSSRRQRSKRFYVSFGLRIILSLIVVGLIVGFMIKFGPMAWEEINEMLTPFRSTNITLTLQAKWSSNGIIVAGGRNVGNKKNQLYWPQGLYIDENQTIYVADLGNDRIVSWRLGDTDGQVVVGGNEQKNQSIQLKNPADVIVDRENNNLIFCDEINKQVVRWSRHSGVQGAVVVPNIACRGLTMDSGGLLYVADMKNHEVRRWRLGDSQGKRVAGGNRHGKGTDQLDTPSHLFVDRNGSVYVSDRDNHRVMKWAKGAKKGQWVAGDQTSGNSNKQLNTPEGVVVDEMGTVYVADYGNNRIMRWPQNAVEGSVVAGNNGVGSALNQLNGPIGLTFDRYGHIYVADSSNHRVLKFELISP</sequence>
<dbReference type="SUPFAM" id="SSF101898">
    <property type="entry name" value="NHL repeat"/>
    <property type="match status" value="1"/>
</dbReference>
<dbReference type="InterPro" id="IPR011042">
    <property type="entry name" value="6-blade_b-propeller_TolB-like"/>
</dbReference>
<evidence type="ECO:0000313" key="4">
    <source>
        <dbReference type="EMBL" id="CAF4099804.1"/>
    </source>
</evidence>
<evidence type="ECO:0000256" key="2">
    <source>
        <dbReference type="PROSITE-ProRule" id="PRU00504"/>
    </source>
</evidence>